<comment type="cofactor">
    <cofactor evidence="5">
        <name>Zn(2+)</name>
        <dbReference type="ChEBI" id="CHEBI:29105"/>
    </cofactor>
    <text evidence="5">Binds 1 zinc ion per subunit.</text>
</comment>
<keyword evidence="2 5" id="KW-0479">Metal-binding</keyword>
<evidence type="ECO:0000256" key="4">
    <source>
        <dbReference type="ARBA" id="ARBA00022833"/>
    </source>
</evidence>
<feature type="compositionally biased region" description="Low complexity" evidence="7">
    <location>
        <begin position="438"/>
        <end position="450"/>
    </location>
</feature>
<feature type="active site" evidence="5">
    <location>
        <position position="273"/>
    </location>
</feature>
<dbReference type="InterPro" id="IPR001506">
    <property type="entry name" value="Peptidase_M12A"/>
</dbReference>
<evidence type="ECO:0000313" key="10">
    <source>
        <dbReference type="Proteomes" id="UP000807306"/>
    </source>
</evidence>
<dbReference type="InterPro" id="IPR006026">
    <property type="entry name" value="Peptidase_Metallo"/>
</dbReference>
<dbReference type="PANTHER" id="PTHR10127">
    <property type="entry name" value="DISCOIDIN, CUB, EGF, LAMININ , AND ZINC METALLOPROTEASE DOMAIN CONTAINING"/>
    <property type="match status" value="1"/>
</dbReference>
<feature type="region of interest" description="Disordered" evidence="7">
    <location>
        <begin position="1303"/>
        <end position="1330"/>
    </location>
</feature>
<organism evidence="9 10">
    <name type="scientific">Crepidotus variabilis</name>
    <dbReference type="NCBI Taxonomy" id="179855"/>
    <lineage>
        <taxon>Eukaryota</taxon>
        <taxon>Fungi</taxon>
        <taxon>Dikarya</taxon>
        <taxon>Basidiomycota</taxon>
        <taxon>Agaricomycotina</taxon>
        <taxon>Agaricomycetes</taxon>
        <taxon>Agaricomycetidae</taxon>
        <taxon>Agaricales</taxon>
        <taxon>Agaricineae</taxon>
        <taxon>Crepidotaceae</taxon>
        <taxon>Crepidotus</taxon>
    </lineage>
</organism>
<reference evidence="9" key="1">
    <citation type="submission" date="2020-11" db="EMBL/GenBank/DDBJ databases">
        <authorList>
            <consortium name="DOE Joint Genome Institute"/>
            <person name="Ahrendt S."/>
            <person name="Riley R."/>
            <person name="Andreopoulos W."/>
            <person name="Labutti K."/>
            <person name="Pangilinan J."/>
            <person name="Ruiz-Duenas F.J."/>
            <person name="Barrasa J.M."/>
            <person name="Sanchez-Garcia M."/>
            <person name="Camarero S."/>
            <person name="Miyauchi S."/>
            <person name="Serrano A."/>
            <person name="Linde D."/>
            <person name="Babiker R."/>
            <person name="Drula E."/>
            <person name="Ayuso-Fernandez I."/>
            <person name="Pacheco R."/>
            <person name="Padilla G."/>
            <person name="Ferreira P."/>
            <person name="Barriuso J."/>
            <person name="Kellner H."/>
            <person name="Castanera R."/>
            <person name="Alfaro M."/>
            <person name="Ramirez L."/>
            <person name="Pisabarro A.G."/>
            <person name="Kuo A."/>
            <person name="Tritt A."/>
            <person name="Lipzen A."/>
            <person name="He G."/>
            <person name="Yan M."/>
            <person name="Ng V."/>
            <person name="Cullen D."/>
            <person name="Martin F."/>
            <person name="Rosso M.-N."/>
            <person name="Henrissat B."/>
            <person name="Hibbett D."/>
            <person name="Martinez A.T."/>
            <person name="Grigoriev I.V."/>
        </authorList>
    </citation>
    <scope>NUCLEOTIDE SEQUENCE</scope>
    <source>
        <strain evidence="9">CBS 506.95</strain>
    </source>
</reference>
<dbReference type="Gene3D" id="3.40.390.10">
    <property type="entry name" value="Collagenase (Catalytic Domain)"/>
    <property type="match status" value="2"/>
</dbReference>
<dbReference type="PANTHER" id="PTHR10127:SF850">
    <property type="entry name" value="METALLOENDOPEPTIDASE"/>
    <property type="match status" value="1"/>
</dbReference>
<evidence type="ECO:0000256" key="3">
    <source>
        <dbReference type="ARBA" id="ARBA00022801"/>
    </source>
</evidence>
<dbReference type="GO" id="GO:0008270">
    <property type="term" value="F:zinc ion binding"/>
    <property type="evidence" value="ECO:0007669"/>
    <property type="project" value="UniProtKB-UniRule"/>
</dbReference>
<feature type="compositionally biased region" description="Low complexity" evidence="7">
    <location>
        <begin position="1306"/>
        <end position="1316"/>
    </location>
</feature>
<evidence type="ECO:0000256" key="2">
    <source>
        <dbReference type="ARBA" id="ARBA00022723"/>
    </source>
</evidence>
<dbReference type="Pfam" id="PF00413">
    <property type="entry name" value="Peptidase_M10"/>
    <property type="match status" value="1"/>
</dbReference>
<feature type="binding site" evidence="5">
    <location>
        <position position="282"/>
    </location>
    <ligand>
        <name>Zn(2+)</name>
        <dbReference type="ChEBI" id="CHEBI:29105"/>
        <note>catalytic</note>
    </ligand>
</feature>
<comment type="caution">
    <text evidence="5">Lacks conserved residue(s) required for the propagation of feature annotation.</text>
</comment>
<protein>
    <recommendedName>
        <fullName evidence="8">Peptidase M12A domain-containing protein</fullName>
    </recommendedName>
</protein>
<accession>A0A9P6E764</accession>
<keyword evidence="4 5" id="KW-0862">Zinc</keyword>
<dbReference type="Pfam" id="PF01400">
    <property type="entry name" value="Astacin"/>
    <property type="match status" value="1"/>
</dbReference>
<feature type="compositionally biased region" description="Low complexity" evidence="7">
    <location>
        <begin position="949"/>
        <end position="958"/>
    </location>
</feature>
<dbReference type="GO" id="GO:0031012">
    <property type="term" value="C:extracellular matrix"/>
    <property type="evidence" value="ECO:0007669"/>
    <property type="project" value="InterPro"/>
</dbReference>
<name>A0A9P6E764_9AGAR</name>
<dbReference type="GO" id="GO:0006508">
    <property type="term" value="P:proteolysis"/>
    <property type="evidence" value="ECO:0007669"/>
    <property type="project" value="UniProtKB-KW"/>
</dbReference>
<feature type="region of interest" description="Disordered" evidence="7">
    <location>
        <begin position="949"/>
        <end position="968"/>
    </location>
</feature>
<dbReference type="SUPFAM" id="SSF55486">
    <property type="entry name" value="Metalloproteases ('zincins'), catalytic domain"/>
    <property type="match status" value="2"/>
</dbReference>
<feature type="domain" description="Peptidase M12A" evidence="8">
    <location>
        <begin position="159"/>
        <end position="408"/>
    </location>
</feature>
<dbReference type="GO" id="GO:0004222">
    <property type="term" value="F:metalloendopeptidase activity"/>
    <property type="evidence" value="ECO:0007669"/>
    <property type="project" value="UniProtKB-UniRule"/>
</dbReference>
<dbReference type="EMBL" id="MU157910">
    <property type="protein sequence ID" value="KAF9523777.1"/>
    <property type="molecule type" value="Genomic_DNA"/>
</dbReference>
<dbReference type="PROSITE" id="PS51864">
    <property type="entry name" value="ASTACIN"/>
    <property type="match status" value="1"/>
</dbReference>
<feature type="binding site" evidence="5">
    <location>
        <position position="272"/>
    </location>
    <ligand>
        <name>Zn(2+)</name>
        <dbReference type="ChEBI" id="CHEBI:29105"/>
        <note>catalytic</note>
    </ligand>
</feature>
<dbReference type="Proteomes" id="UP000807306">
    <property type="component" value="Unassembled WGS sequence"/>
</dbReference>
<gene>
    <name evidence="9" type="ORF">CPB83DRAFT_862270</name>
</gene>
<evidence type="ECO:0000259" key="8">
    <source>
        <dbReference type="PROSITE" id="PS51864"/>
    </source>
</evidence>
<dbReference type="InterPro" id="IPR001818">
    <property type="entry name" value="Pept_M10_metallopeptidase"/>
</dbReference>
<evidence type="ECO:0000256" key="7">
    <source>
        <dbReference type="SAM" id="MobiDB-lite"/>
    </source>
</evidence>
<evidence type="ECO:0000256" key="5">
    <source>
        <dbReference type="PROSITE-ProRule" id="PRU01211"/>
    </source>
</evidence>
<feature type="coiled-coil region" evidence="6">
    <location>
        <begin position="1141"/>
        <end position="1186"/>
    </location>
</feature>
<keyword evidence="6" id="KW-0175">Coiled coil</keyword>
<keyword evidence="1 5" id="KW-0645">Protease</keyword>
<keyword evidence="5" id="KW-0482">Metalloprotease</keyword>
<evidence type="ECO:0000256" key="6">
    <source>
        <dbReference type="SAM" id="Coils"/>
    </source>
</evidence>
<dbReference type="SMART" id="SM00235">
    <property type="entry name" value="ZnMc"/>
    <property type="match status" value="2"/>
</dbReference>
<keyword evidence="10" id="KW-1185">Reference proteome</keyword>
<feature type="binding site" evidence="5">
    <location>
        <position position="276"/>
    </location>
    <ligand>
        <name>Zn(2+)</name>
        <dbReference type="ChEBI" id="CHEBI:29105"/>
        <note>catalytic</note>
    </ligand>
</feature>
<evidence type="ECO:0000256" key="1">
    <source>
        <dbReference type="ARBA" id="ARBA00022670"/>
    </source>
</evidence>
<dbReference type="OrthoDB" id="291007at2759"/>
<proteinExistence type="predicted"/>
<comment type="caution">
    <text evidence="9">The sequence shown here is derived from an EMBL/GenBank/DDBJ whole genome shotgun (WGS) entry which is preliminary data.</text>
</comment>
<keyword evidence="3 5" id="KW-0378">Hydrolase</keyword>
<evidence type="ECO:0000313" key="9">
    <source>
        <dbReference type="EMBL" id="KAF9523777.1"/>
    </source>
</evidence>
<sequence length="1583" mass="175080">MFHYRSSLHLLQLFYQSMTSHTPESLKTMTDPNFNIKIIKDYDENQPDIINHEFQLVMWAIANENFSPNTTQIKILGTELGTVGDKGDDAHITLVVEPGSFTVRLYLNPSILTDITQATEISYIIPPKSDPSKFWLQSATCGKARSALATAQTHDDEESFVSTESDLLWDNGKIITFSFTDKSTNKYVTNQQNKVLKVMKEWEHYANIAFEQVTTEGDTAMLRISFVSGGGSWSFIGRQNLDIDAKYPTMNLGWVFGHSSSISAEERGVILHEFGHALGLLHEHQSPDREKHITLKKAAVIEFYKETQGWTSDEVEEQIIRVYNASEISDYSTFDTSSIMMYFMPGAMNEQNETIPPNNKLSELDKAFITINYPPTNQEKFVKALDTAKVLSPTQTDILKAYTAGNWSKVRSLFTAFCRKARGAPKGPADEDTPAKQNHSNAAHGANAANPDSTLTANPANAAHHPTDVSHTADPNHPTSAVHVDNPASNTKSHNFQCLAEEISTTSPKGVQKGVSTVNDWLWLPGDEIFYSFIQDASEATPYRKRRVRETFDVYEERANLSFHEIPYRRNSPKADIRIYFGEIPNGNATAWSLIGRESVGSRQSPSQIKGHGGTADTSMMFSNIVPMEAPKDAESKIYELRTLYHEIGHSLGLRHEHTSPHSRTLEHELDWFAWVATVFDKDSVMLYAGEYLPSSSDGKYYDVTTYNYKPSPLDLAFLGVLYPRPEGSSDRFQEDLRDLGITQTQPYLQLRRQAFADSKGTEFKTLIKDIRWKLQEDLKALAKPSKSKAVEPVFNSTPHKLRAALNPPSTATNGSFLGELMKQLSSFFRPTSGQIFALQFPGRFLQKDLYAWDTTKAGIYGQFVKPTVVNESEFRLVDQLYNVGTVIGAPSGLNLSIVYEQVLNNLVPGIQPSQINFSKQQGEIRQWLLKDVPTSGWVKELIASQQMQSTSGQTSNTGAGGIGAARSINPSASSLPPDLAAKPQFSVANKLTGKESKVNRLELAAALMQEYLSAKQAWELERDEMKKKASGQAELDALSRRLAHITPIREEQLAAKYGDAVVRGYSHAIRQYLGYMDIKTPAEALQDAKDALRESAVSSMDGSMKVYPVQLQPIDWFQSLSTSFTMEDLTANPDLIMQQIDNKSKQLDTLNSRLAVLQSKPKVNIQDIQKKLDSAQEAYDRANVDLTSTYSTNVLSLAKTCINSNNVFVMSDFETSAGAAKIATTAFAKIEDGMKSLNDASLAVKQQSRALTQLMAAKSLAESTDVAQEITETTLLITALTKDISELTARVQALRYKDGAISAVPSPDTSTPTTSILKDIPLLKPDSGSGGSRWQDFSFSHEIDTKYSSSSNISTASNSNTSVPLFFGSYQSDSHSASASSNETSQSKSITVEVGFRATLVTVDRGGWFQPQFFKQSAGFHSINPNITWSKWPESVKTVQDLSGIGSMNPSDAEEACNELNKHLLPAFPTGFVICKDITIKIHLSLEEIEKQRNEMESHATNSAGVLCFSTNSSGSSKESDQAYGFQAVADGCVIRIPGPQILGYIMQFTDPDTTTVIPETLPEGFLISDTEYDSTFAGDEK</sequence>
<dbReference type="InterPro" id="IPR024079">
    <property type="entry name" value="MetalloPept_cat_dom_sf"/>
</dbReference>
<feature type="region of interest" description="Disordered" evidence="7">
    <location>
        <begin position="422"/>
        <end position="483"/>
    </location>
</feature>